<name>A0A2I1PDU8_9MICO</name>
<evidence type="ECO:0000313" key="2">
    <source>
        <dbReference type="EMBL" id="PKZ42770.1"/>
    </source>
</evidence>
<protein>
    <submittedName>
        <fullName evidence="2">Uncharacterized protein</fullName>
    </submittedName>
</protein>
<reference evidence="2 3" key="1">
    <citation type="submission" date="2017-12" db="EMBL/GenBank/DDBJ databases">
        <title>Phylogenetic diversity of female urinary microbiome.</title>
        <authorList>
            <person name="Thomas-White K."/>
            <person name="Wolfe A.J."/>
        </authorList>
    </citation>
    <scope>NUCLEOTIDE SEQUENCE [LARGE SCALE GENOMIC DNA]</scope>
    <source>
        <strain evidence="2 3">UMB1298</strain>
    </source>
</reference>
<organism evidence="2 3">
    <name type="scientific">Kytococcus schroeteri</name>
    <dbReference type="NCBI Taxonomy" id="138300"/>
    <lineage>
        <taxon>Bacteria</taxon>
        <taxon>Bacillati</taxon>
        <taxon>Actinomycetota</taxon>
        <taxon>Actinomycetes</taxon>
        <taxon>Micrococcales</taxon>
        <taxon>Kytococcaceae</taxon>
        <taxon>Kytococcus</taxon>
    </lineage>
</organism>
<accession>A0A2I1PDU8</accession>
<evidence type="ECO:0000256" key="1">
    <source>
        <dbReference type="SAM" id="Phobius"/>
    </source>
</evidence>
<keyword evidence="1" id="KW-0812">Transmembrane</keyword>
<feature type="transmembrane region" description="Helical" evidence="1">
    <location>
        <begin position="12"/>
        <end position="31"/>
    </location>
</feature>
<sequence>MPDRGSSTYDDIRYYLSSLALLLLGVSLIGTDVTVGGFGLRQSVFLGATLAVAGALLVLARLLRR</sequence>
<dbReference type="Proteomes" id="UP000234206">
    <property type="component" value="Unassembled WGS sequence"/>
</dbReference>
<dbReference type="AlphaFoldDB" id="A0A2I1PDU8"/>
<comment type="caution">
    <text evidence="2">The sequence shown here is derived from an EMBL/GenBank/DDBJ whole genome shotgun (WGS) entry which is preliminary data.</text>
</comment>
<gene>
    <name evidence="2" type="ORF">CYJ76_00470</name>
</gene>
<dbReference type="RefSeq" id="WP_070703241.1">
    <property type="nucleotide sequence ID" value="NZ_JBHLVH010000014.1"/>
</dbReference>
<evidence type="ECO:0000313" key="3">
    <source>
        <dbReference type="Proteomes" id="UP000234206"/>
    </source>
</evidence>
<feature type="transmembrane region" description="Helical" evidence="1">
    <location>
        <begin position="43"/>
        <end position="63"/>
    </location>
</feature>
<keyword evidence="1" id="KW-1133">Transmembrane helix</keyword>
<keyword evidence="3" id="KW-1185">Reference proteome</keyword>
<keyword evidence="1" id="KW-0472">Membrane</keyword>
<dbReference type="EMBL" id="PKIZ01000001">
    <property type="protein sequence ID" value="PKZ42770.1"/>
    <property type="molecule type" value="Genomic_DNA"/>
</dbReference>
<proteinExistence type="predicted"/>